<keyword evidence="3 7" id="KW-0175">Coiled coil</keyword>
<evidence type="ECO:0000313" key="12">
    <source>
        <dbReference type="Proteomes" id="UP001152797"/>
    </source>
</evidence>
<protein>
    <submittedName>
        <fullName evidence="11">Intraflagellar transport protein 81 homolog (Carnitine deficiency-associated protein expressed in ventricle 1) (CDV-1)</fullName>
    </submittedName>
</protein>
<feature type="coiled-coil region" evidence="7">
    <location>
        <begin position="526"/>
        <end position="567"/>
    </location>
</feature>
<keyword evidence="4" id="KW-0969">Cilium</keyword>
<feature type="coiled-coil region" evidence="7">
    <location>
        <begin position="273"/>
        <end position="434"/>
    </location>
</feature>
<dbReference type="GO" id="GO:0036064">
    <property type="term" value="C:ciliary basal body"/>
    <property type="evidence" value="ECO:0007669"/>
    <property type="project" value="TreeGrafter"/>
</dbReference>
<name>A0A9P1GQX2_9DINO</name>
<comment type="subcellular location">
    <subcellularLocation>
        <location evidence="1">Cell projection</location>
        <location evidence="1">Cilium</location>
    </subcellularLocation>
</comment>
<dbReference type="EMBL" id="CAMXCT010006756">
    <property type="protein sequence ID" value="CAI4019549.1"/>
    <property type="molecule type" value="Genomic_DNA"/>
</dbReference>
<evidence type="ECO:0000256" key="3">
    <source>
        <dbReference type="ARBA" id="ARBA00023054"/>
    </source>
</evidence>
<dbReference type="GO" id="GO:0060271">
    <property type="term" value="P:cilium assembly"/>
    <property type="evidence" value="ECO:0007669"/>
    <property type="project" value="InterPro"/>
</dbReference>
<dbReference type="InterPro" id="IPR029600">
    <property type="entry name" value="IFT81"/>
</dbReference>
<reference evidence="10" key="2">
    <citation type="submission" date="2024-04" db="EMBL/GenBank/DDBJ databases">
        <authorList>
            <person name="Chen Y."/>
            <person name="Shah S."/>
            <person name="Dougan E. K."/>
            <person name="Thang M."/>
            <person name="Chan C."/>
        </authorList>
    </citation>
    <scope>NUCLEOTIDE SEQUENCE [LARGE SCALE GENOMIC DNA]</scope>
</reference>
<dbReference type="InterPro" id="IPR043016">
    <property type="entry name" value="IFT81_N_sf"/>
</dbReference>
<evidence type="ECO:0000313" key="10">
    <source>
        <dbReference type="EMBL" id="CAL1172924.1"/>
    </source>
</evidence>
<feature type="coiled-coil region" evidence="7">
    <location>
        <begin position="164"/>
        <end position="235"/>
    </location>
</feature>
<accession>A0A9P1GQX2</accession>
<dbReference type="Gene3D" id="1.10.418.70">
    <property type="entry name" value="Intraflagellar transport protein 81, N-terminal domain"/>
    <property type="match status" value="1"/>
</dbReference>
<dbReference type="Pfam" id="PF18383">
    <property type="entry name" value="IFT81_CH"/>
    <property type="match status" value="1"/>
</dbReference>
<evidence type="ECO:0000256" key="4">
    <source>
        <dbReference type="ARBA" id="ARBA00023069"/>
    </source>
</evidence>
<comment type="similarity">
    <text evidence="6">Belongs to the IFT81 family.</text>
</comment>
<gene>
    <name evidence="9" type="ORF">C1SCF055_LOCUS44043</name>
</gene>
<dbReference type="PANTHER" id="PTHR15614">
    <property type="entry name" value="INTRAFLAGELLAR TRANSPORT PROTEIN 81 HOMOLOG"/>
    <property type="match status" value="1"/>
</dbReference>
<feature type="domain" description="IFT81 calponin homology" evidence="8">
    <location>
        <begin position="4"/>
        <end position="122"/>
    </location>
</feature>
<evidence type="ECO:0000256" key="6">
    <source>
        <dbReference type="ARBA" id="ARBA00043983"/>
    </source>
</evidence>
<dbReference type="EMBL" id="CAMXCT020006756">
    <property type="protein sequence ID" value="CAL1172924.1"/>
    <property type="molecule type" value="Genomic_DNA"/>
</dbReference>
<evidence type="ECO:0000256" key="5">
    <source>
        <dbReference type="ARBA" id="ARBA00023273"/>
    </source>
</evidence>
<dbReference type="OrthoDB" id="276029at2759"/>
<dbReference type="EMBL" id="CAMXCT030006756">
    <property type="protein sequence ID" value="CAL4806861.1"/>
    <property type="molecule type" value="Genomic_DNA"/>
</dbReference>
<dbReference type="Proteomes" id="UP001152797">
    <property type="component" value="Unassembled WGS sequence"/>
</dbReference>
<evidence type="ECO:0000256" key="2">
    <source>
        <dbReference type="ARBA" id="ARBA00022794"/>
    </source>
</evidence>
<evidence type="ECO:0000313" key="9">
    <source>
        <dbReference type="EMBL" id="CAI4019549.1"/>
    </source>
</evidence>
<proteinExistence type="inferred from homology"/>
<dbReference type="AlphaFoldDB" id="A0A9P1GQX2"/>
<evidence type="ECO:0000259" key="8">
    <source>
        <dbReference type="Pfam" id="PF18383"/>
    </source>
</evidence>
<keyword evidence="5" id="KW-0966">Cell projection</keyword>
<evidence type="ECO:0000256" key="7">
    <source>
        <dbReference type="SAM" id="Coils"/>
    </source>
</evidence>
<evidence type="ECO:0000256" key="1">
    <source>
        <dbReference type="ARBA" id="ARBA00004138"/>
    </source>
</evidence>
<dbReference type="PANTHER" id="PTHR15614:SF2">
    <property type="entry name" value="INTRAFLAGELLAR TRANSPORT PROTEIN 81 HOMOLOG"/>
    <property type="match status" value="1"/>
</dbReference>
<dbReference type="InterPro" id="IPR041146">
    <property type="entry name" value="IFT81_CH"/>
</dbReference>
<organism evidence="9">
    <name type="scientific">Cladocopium goreaui</name>
    <dbReference type="NCBI Taxonomy" id="2562237"/>
    <lineage>
        <taxon>Eukaryota</taxon>
        <taxon>Sar</taxon>
        <taxon>Alveolata</taxon>
        <taxon>Dinophyceae</taxon>
        <taxon>Suessiales</taxon>
        <taxon>Symbiodiniaceae</taxon>
        <taxon>Cladocopium</taxon>
    </lineage>
</organism>
<dbReference type="GO" id="GO:0042073">
    <property type="term" value="P:intraciliary transport"/>
    <property type="evidence" value="ECO:0007669"/>
    <property type="project" value="InterPro"/>
</dbReference>
<keyword evidence="2" id="KW-0970">Cilium biogenesis/degradation</keyword>
<evidence type="ECO:0000313" key="11">
    <source>
        <dbReference type="EMBL" id="CAL4806861.1"/>
    </source>
</evidence>
<reference evidence="9" key="1">
    <citation type="submission" date="2022-10" db="EMBL/GenBank/DDBJ databases">
        <authorList>
            <person name="Chen Y."/>
            <person name="Dougan E. K."/>
            <person name="Chan C."/>
            <person name="Rhodes N."/>
            <person name="Thang M."/>
        </authorList>
    </citation>
    <scope>NUCLEOTIDE SEQUENCE</scope>
</reference>
<dbReference type="GO" id="GO:0030992">
    <property type="term" value="C:intraciliary transport particle B"/>
    <property type="evidence" value="ECO:0007669"/>
    <property type="project" value="InterPro"/>
</dbReference>
<comment type="caution">
    <text evidence="9">The sequence shown here is derived from an EMBL/GenBank/DDBJ whole genome shotgun (WGS) entry which is preliminary data.</text>
</comment>
<sequence length="616" mass="72321">MAAQLKEIVDRLNAEPFNLDLSLLVFDEKDPLELMEILKKVLTFLDPKHDVELREEKPDAMYQRISEFLHILGYQCSFDIEFQNGLMSGDKNTIHPILYWLLSNLEALRKRAYLAKFCMNLEVPEEFLREEQVASVYQNYKELQAQFKAHHSHVEQERHGRMNPADLQREVQQLDAEREQLAQKIQLLKAKTERDEGFAQLLQVTSMLRKEQEEEARLAEKLQEQKYQLEQTEQLYIERAARLREMREAQMQEGEGSAEAMFKVLSTEVIKSREALQRVRKEGEEKMEQLRDMDSALSEPPVRQVDIDNLENEIQAMQNEIHAHTEKINEQNQDSRLAVYKQQANLVAKKKEAVLKDKKTLEDERDSLSKDLSIKEREYEEMKGHKYMKRDDFKNYAAALRDKSAKFKRLKAELSEMRQELAELEKTEQSLKEKDPTPAGLVETEQMLERASVEKSQVDRAKGKTLDEISAIVQKINQQLKEKKNKLAPQIKALRSIRQNFQQVEVKYLEKKGHYDQAKTTVDADMSKVATDVRQLQDEVQEAEQAYNELNMQLTDAESKLQRAHWETRCLRREEGARYSEEFQTLSDHYAAEISKLDEHCKDLRSFHCFVIIIPW</sequence>
<dbReference type="GO" id="GO:0015631">
    <property type="term" value="F:tubulin binding"/>
    <property type="evidence" value="ECO:0007669"/>
    <property type="project" value="InterPro"/>
</dbReference>
<keyword evidence="12" id="KW-1185">Reference proteome</keyword>